<reference evidence="3 4" key="1">
    <citation type="journal article" date="2016" name="Int. J. Syst. Evol. Microbiol.">
        <title>Acidipila dinghuensis sp. nov., an acidobacterium isolated from forest soil.</title>
        <authorList>
            <person name="Jiang Y.W."/>
            <person name="Wang J."/>
            <person name="Chen M.H."/>
            <person name="Lv Y.Y."/>
            <person name="Qiu L.H."/>
        </authorList>
    </citation>
    <scope>NUCLEOTIDE SEQUENCE [LARGE SCALE GENOMIC DNA]</scope>
    <source>
        <strain evidence="3 4">DHOF10</strain>
    </source>
</reference>
<accession>A0A4Q1SCL4</accession>
<feature type="transmembrane region" description="Helical" evidence="1">
    <location>
        <begin position="357"/>
        <end position="377"/>
    </location>
</feature>
<proteinExistence type="predicted"/>
<evidence type="ECO:0000313" key="3">
    <source>
        <dbReference type="EMBL" id="RXS94944.1"/>
    </source>
</evidence>
<dbReference type="AlphaFoldDB" id="A0A4Q1SCL4"/>
<sequence length="389" mass="43919">MMSTTQPAMVEPNVPASVHPRIKAEKPHIHYFALDGLRGTAILAVFLFHFGGGNHKPTNLPIRIWLAIVHAGWMGVDLFFVLSGFLITGILYDTAHKKDRIKNFYARRALRIFPLFYGVLFGFLLLTPVLHLHWRPGHALYFLYLYNMVPLLAPKLASPGPSMVLNHFWSLSVEEQFYLLWPFVVWFIRDRRKLLWISAAVMVGALALRTAIILHGGTQLDVYALLPTRADSLIFGAAVALLVRGPNGQHLPVKPVALLCGLLSVLILLSGHVSGLRTQLISTVGYTTLGLFFACLVYWAQQGHVLVTRIFGTRWLRFFGRYSYGLYVYQGLLLEPLTHRVHTIQRFVHSDAVGGMLFLLIAMSVILAISIASYHFFEEPLLRLKRHFA</sequence>
<keyword evidence="1" id="KW-1133">Transmembrane helix</keyword>
<dbReference type="OrthoDB" id="9796461at2"/>
<dbReference type="GO" id="GO:0000271">
    <property type="term" value="P:polysaccharide biosynthetic process"/>
    <property type="evidence" value="ECO:0007669"/>
    <property type="project" value="TreeGrafter"/>
</dbReference>
<dbReference type="Pfam" id="PF01757">
    <property type="entry name" value="Acyl_transf_3"/>
    <property type="match status" value="1"/>
</dbReference>
<dbReference type="EMBL" id="SDMK01000002">
    <property type="protein sequence ID" value="RXS94944.1"/>
    <property type="molecule type" value="Genomic_DNA"/>
</dbReference>
<dbReference type="PANTHER" id="PTHR23028">
    <property type="entry name" value="ACETYLTRANSFERASE"/>
    <property type="match status" value="1"/>
</dbReference>
<feature type="transmembrane region" description="Helical" evidence="1">
    <location>
        <begin position="31"/>
        <end position="52"/>
    </location>
</feature>
<feature type="transmembrane region" description="Helical" evidence="1">
    <location>
        <begin position="112"/>
        <end position="134"/>
    </location>
</feature>
<keyword evidence="3" id="KW-0808">Transferase</keyword>
<dbReference type="Proteomes" id="UP000290253">
    <property type="component" value="Unassembled WGS sequence"/>
</dbReference>
<keyword evidence="3" id="KW-0012">Acyltransferase</keyword>
<evidence type="ECO:0000259" key="2">
    <source>
        <dbReference type="Pfam" id="PF01757"/>
    </source>
</evidence>
<gene>
    <name evidence="3" type="ORF">ESZ00_09915</name>
</gene>
<keyword evidence="4" id="KW-1185">Reference proteome</keyword>
<dbReference type="InterPro" id="IPR050879">
    <property type="entry name" value="Acyltransferase_3"/>
</dbReference>
<evidence type="ECO:0000256" key="1">
    <source>
        <dbReference type="SAM" id="Phobius"/>
    </source>
</evidence>
<feature type="transmembrane region" description="Helical" evidence="1">
    <location>
        <begin position="255"/>
        <end position="274"/>
    </location>
</feature>
<name>A0A4Q1SCL4_9BACT</name>
<feature type="transmembrane region" description="Helical" evidence="1">
    <location>
        <begin position="195"/>
        <end position="216"/>
    </location>
</feature>
<comment type="caution">
    <text evidence="3">The sequence shown here is derived from an EMBL/GenBank/DDBJ whole genome shotgun (WGS) entry which is preliminary data.</text>
</comment>
<feature type="transmembrane region" description="Helical" evidence="1">
    <location>
        <begin position="168"/>
        <end position="188"/>
    </location>
</feature>
<keyword evidence="1" id="KW-0812">Transmembrane</keyword>
<dbReference type="GO" id="GO:0016747">
    <property type="term" value="F:acyltransferase activity, transferring groups other than amino-acyl groups"/>
    <property type="evidence" value="ECO:0007669"/>
    <property type="project" value="InterPro"/>
</dbReference>
<evidence type="ECO:0000313" key="4">
    <source>
        <dbReference type="Proteomes" id="UP000290253"/>
    </source>
</evidence>
<feature type="domain" description="Acyltransferase 3" evidence="2">
    <location>
        <begin position="33"/>
        <end position="374"/>
    </location>
</feature>
<feature type="transmembrane region" description="Helical" evidence="1">
    <location>
        <begin position="280"/>
        <end position="299"/>
    </location>
</feature>
<protein>
    <submittedName>
        <fullName evidence="3">Acyltransferase</fullName>
    </submittedName>
</protein>
<dbReference type="GO" id="GO:0016020">
    <property type="term" value="C:membrane"/>
    <property type="evidence" value="ECO:0007669"/>
    <property type="project" value="TreeGrafter"/>
</dbReference>
<dbReference type="PANTHER" id="PTHR23028:SF53">
    <property type="entry name" value="ACYL_TRANSF_3 DOMAIN-CONTAINING PROTEIN"/>
    <property type="match status" value="1"/>
</dbReference>
<dbReference type="RefSeq" id="WP_129208113.1">
    <property type="nucleotide sequence ID" value="NZ_BMGU01000003.1"/>
</dbReference>
<feature type="transmembrane region" description="Helical" evidence="1">
    <location>
        <begin position="64"/>
        <end position="92"/>
    </location>
</feature>
<dbReference type="InterPro" id="IPR002656">
    <property type="entry name" value="Acyl_transf_3_dom"/>
</dbReference>
<organism evidence="3 4">
    <name type="scientific">Silvibacterium dinghuense</name>
    <dbReference type="NCBI Taxonomy" id="1560006"/>
    <lineage>
        <taxon>Bacteria</taxon>
        <taxon>Pseudomonadati</taxon>
        <taxon>Acidobacteriota</taxon>
        <taxon>Terriglobia</taxon>
        <taxon>Terriglobales</taxon>
        <taxon>Acidobacteriaceae</taxon>
        <taxon>Silvibacterium</taxon>
    </lineage>
</organism>
<keyword evidence="1" id="KW-0472">Membrane</keyword>